<dbReference type="AlphaFoldDB" id="A0A173SXH8"/>
<gene>
    <name evidence="6" type="primary">htpG_1</name>
    <name evidence="6" type="ORF">ERS852420_01747</name>
</gene>
<dbReference type="EMBL" id="CYXV01000006">
    <property type="protein sequence ID" value="CUM95163.1"/>
    <property type="molecule type" value="Genomic_DNA"/>
</dbReference>
<dbReference type="Proteomes" id="UP000095495">
    <property type="component" value="Unassembled WGS sequence"/>
</dbReference>
<dbReference type="RefSeq" id="WP_055262537.1">
    <property type="nucleotide sequence ID" value="NZ_CYXV01000006.1"/>
</dbReference>
<dbReference type="PANTHER" id="PTHR11528">
    <property type="entry name" value="HEAT SHOCK PROTEIN 90 FAMILY MEMBER"/>
    <property type="match status" value="1"/>
</dbReference>
<dbReference type="Pfam" id="PF24391">
    <property type="entry name" value="HD-CE"/>
    <property type="match status" value="1"/>
</dbReference>
<dbReference type="GO" id="GO:0140662">
    <property type="term" value="F:ATP-dependent protein folding chaperone"/>
    <property type="evidence" value="ECO:0007669"/>
    <property type="project" value="InterPro"/>
</dbReference>
<evidence type="ECO:0000256" key="2">
    <source>
        <dbReference type="ARBA" id="ARBA00022741"/>
    </source>
</evidence>
<name>A0A173SXH8_9FIRM</name>
<dbReference type="GO" id="GO:0016887">
    <property type="term" value="F:ATP hydrolysis activity"/>
    <property type="evidence" value="ECO:0007669"/>
    <property type="project" value="InterPro"/>
</dbReference>
<accession>A0A173SXH8</accession>
<sequence>MGIENTNLYNELVKRKSEYVVNIDKVYVKAKEFLPKINRVFANYTGHGMEHSLNVMKYMFDLINDINMLSDLEIACLIYSALLHDVGMVVSEKEIKEIREDKLICNGRKYSAIHEYIQDDLECIQECVRPIHGIRSYDFIMENMNAELFLVPGYTACSFQEEVAEICQAHTMELEYTVKRLKSKDIKGENRLNAQYVVMLLRIADYLDIDEKRAPMEVYKFIAPSGYGDDEWKQHYIISNKNKIESSVANRKKIILYGQCKNPKIHNKFLRYLDDVAREIGWWISYSRSTFEDIYWLLLEETIENRIETVGFEISDLKLNVDYSAIVNLLMGEKVYGNKKYGLRELIQNSLDACKVMREYAPQLECYKYDEYVPKIQIILDYSNNQLRIRDNGIGMSEEVLKKYFLNIGKSYYKSNDYMYQGNKYNPIGNFGIGFLACFMLSKEVIVETKSFKEDKGYALVLYADSEYICKKECDSFRNTFGTMISLNLSNALAVFDNDVKRMSSFLKNTFLDQGIDMYVEEIKPGETKLSHAIRLLRYEEIIDGKSILDKYFDEISYAVEIKGAPKSKKMFSELELSWFIDNTIVCRYSESDKILEFVDMEFKEFKKYLHNGDLMLVKIRGVKKEYNDEYQKMKELCKGDVILHGKQREWEEEIVFPISYREDFARLFEEGWSGNETIRWNLVWAKYEKGDATWIRNIFSAVIKQCNFIEDLSGISMEVGIVSLLEIGQDRYLELKCSMHHVADDEDSSATFWKGIQLEKARMRIDVDIKGVYLGEYYLNINNKRIIPNISRDDLDVEDEKEMKRQMEFAVYSHIVENVKDKEVADAIERHAKKLEETKK</sequence>
<dbReference type="InterPro" id="IPR001404">
    <property type="entry name" value="Hsp90_fam"/>
</dbReference>
<evidence type="ECO:0000256" key="3">
    <source>
        <dbReference type="ARBA" id="ARBA00022840"/>
    </source>
</evidence>
<feature type="domain" description="HD-CE" evidence="5">
    <location>
        <begin position="41"/>
        <end position="280"/>
    </location>
</feature>
<evidence type="ECO:0000256" key="4">
    <source>
        <dbReference type="ARBA" id="ARBA00023186"/>
    </source>
</evidence>
<evidence type="ECO:0000256" key="1">
    <source>
        <dbReference type="ARBA" id="ARBA00008239"/>
    </source>
</evidence>
<dbReference type="PRINTS" id="PR00775">
    <property type="entry name" value="HEATSHOCK90"/>
</dbReference>
<dbReference type="SUPFAM" id="SSF109604">
    <property type="entry name" value="HD-domain/PDEase-like"/>
    <property type="match status" value="1"/>
</dbReference>
<dbReference type="Gene3D" id="1.10.3210.10">
    <property type="entry name" value="Hypothetical protein af1432"/>
    <property type="match status" value="1"/>
</dbReference>
<organism evidence="6 7">
    <name type="scientific">Roseburia faecis</name>
    <dbReference type="NCBI Taxonomy" id="301302"/>
    <lineage>
        <taxon>Bacteria</taxon>
        <taxon>Bacillati</taxon>
        <taxon>Bacillota</taxon>
        <taxon>Clostridia</taxon>
        <taxon>Lachnospirales</taxon>
        <taxon>Lachnospiraceae</taxon>
        <taxon>Roseburia</taxon>
    </lineage>
</organism>
<evidence type="ECO:0000259" key="5">
    <source>
        <dbReference type="Pfam" id="PF24391"/>
    </source>
</evidence>
<proteinExistence type="inferred from homology"/>
<keyword evidence="2" id="KW-0547">Nucleotide-binding</keyword>
<protein>
    <submittedName>
        <fullName evidence="6">High temperature protein G</fullName>
    </submittedName>
</protein>
<dbReference type="InterPro" id="IPR036890">
    <property type="entry name" value="HATPase_C_sf"/>
</dbReference>
<keyword evidence="3" id="KW-0067">ATP-binding</keyword>
<dbReference type="InterPro" id="IPR020575">
    <property type="entry name" value="Hsp90_N"/>
</dbReference>
<evidence type="ECO:0000313" key="6">
    <source>
        <dbReference type="EMBL" id="CUM95163.1"/>
    </source>
</evidence>
<dbReference type="Pfam" id="PF13589">
    <property type="entry name" value="HATPase_c_3"/>
    <property type="match status" value="1"/>
</dbReference>
<dbReference type="Gene3D" id="3.30.565.10">
    <property type="entry name" value="Histidine kinase-like ATPase, C-terminal domain"/>
    <property type="match status" value="1"/>
</dbReference>
<dbReference type="InterPro" id="IPR003607">
    <property type="entry name" value="HD/PDEase_dom"/>
</dbReference>
<dbReference type="SUPFAM" id="SSF55874">
    <property type="entry name" value="ATPase domain of HSP90 chaperone/DNA topoisomerase II/histidine kinase"/>
    <property type="match status" value="1"/>
</dbReference>
<keyword evidence="4" id="KW-0143">Chaperone</keyword>
<reference evidence="6 7" key="1">
    <citation type="submission" date="2015-09" db="EMBL/GenBank/DDBJ databases">
        <authorList>
            <consortium name="Pathogen Informatics"/>
        </authorList>
    </citation>
    <scope>NUCLEOTIDE SEQUENCE [LARGE SCALE GENOMIC DNA]</scope>
    <source>
        <strain evidence="6 7">2789STDY5608863</strain>
    </source>
</reference>
<dbReference type="GO" id="GO:0005524">
    <property type="term" value="F:ATP binding"/>
    <property type="evidence" value="ECO:0007669"/>
    <property type="project" value="UniProtKB-KW"/>
</dbReference>
<dbReference type="InterPro" id="IPR056471">
    <property type="entry name" value="HD-CE"/>
</dbReference>
<comment type="similarity">
    <text evidence="1">Belongs to the heat shock protein 90 family.</text>
</comment>
<evidence type="ECO:0000313" key="7">
    <source>
        <dbReference type="Proteomes" id="UP000095495"/>
    </source>
</evidence>
<dbReference type="CDD" id="cd00077">
    <property type="entry name" value="HDc"/>
    <property type="match status" value="1"/>
</dbReference>
<dbReference type="GO" id="GO:0051082">
    <property type="term" value="F:unfolded protein binding"/>
    <property type="evidence" value="ECO:0007669"/>
    <property type="project" value="InterPro"/>
</dbReference>